<dbReference type="SUPFAM" id="SSF47473">
    <property type="entry name" value="EF-hand"/>
    <property type="match status" value="1"/>
</dbReference>
<name>A0A0R3SFF3_HYMDI</name>
<dbReference type="GO" id="GO:0016460">
    <property type="term" value="C:myosin II complex"/>
    <property type="evidence" value="ECO:0007669"/>
    <property type="project" value="TreeGrafter"/>
</dbReference>
<organism evidence="6">
    <name type="scientific">Hymenolepis diminuta</name>
    <name type="common">Rat tapeworm</name>
    <dbReference type="NCBI Taxonomy" id="6216"/>
    <lineage>
        <taxon>Eukaryota</taxon>
        <taxon>Metazoa</taxon>
        <taxon>Spiralia</taxon>
        <taxon>Lophotrochozoa</taxon>
        <taxon>Platyhelminthes</taxon>
        <taxon>Cestoda</taxon>
        <taxon>Eucestoda</taxon>
        <taxon>Cyclophyllidea</taxon>
        <taxon>Hymenolepididae</taxon>
        <taxon>Hymenolepis</taxon>
    </lineage>
</organism>
<dbReference type="AlphaFoldDB" id="A0A0R3SFF3"/>
<dbReference type="EMBL" id="UYSG01001110">
    <property type="protein sequence ID" value="VDL35113.1"/>
    <property type="molecule type" value="Genomic_DNA"/>
</dbReference>
<dbReference type="SMART" id="SM00054">
    <property type="entry name" value="EFh"/>
    <property type="match status" value="4"/>
</dbReference>
<evidence type="ECO:0000313" key="3">
    <source>
        <dbReference type="EMBL" id="VUZ50673.1"/>
    </source>
</evidence>
<dbReference type="FunFam" id="1.10.238.10:FF:000001">
    <property type="entry name" value="Calmodulin 1"/>
    <property type="match status" value="1"/>
</dbReference>
<dbReference type="Proteomes" id="UP000321570">
    <property type="component" value="Unassembled WGS sequence"/>
</dbReference>
<dbReference type="PANTHER" id="PTHR23048:SF45">
    <property type="entry name" value="CALMODULIN LIKE 4"/>
    <property type="match status" value="1"/>
</dbReference>
<evidence type="ECO:0000259" key="1">
    <source>
        <dbReference type="PROSITE" id="PS50222"/>
    </source>
</evidence>
<dbReference type="InterPro" id="IPR011992">
    <property type="entry name" value="EF-hand-dom_pair"/>
</dbReference>
<evidence type="ECO:0000313" key="5">
    <source>
        <dbReference type="Proteomes" id="UP000321570"/>
    </source>
</evidence>
<dbReference type="Gene3D" id="1.10.238.10">
    <property type="entry name" value="EF-hand"/>
    <property type="match status" value="1"/>
</dbReference>
<dbReference type="Proteomes" id="UP000274504">
    <property type="component" value="Unassembled WGS sequence"/>
</dbReference>
<dbReference type="EMBL" id="CABIJS010000388">
    <property type="protein sequence ID" value="VUZ50673.1"/>
    <property type="molecule type" value="Genomic_DNA"/>
</dbReference>
<dbReference type="STRING" id="6216.A0A0R3SFF3"/>
<protein>
    <submittedName>
        <fullName evidence="6">Calmodulin</fullName>
    </submittedName>
</protein>
<evidence type="ECO:0000313" key="2">
    <source>
        <dbReference type="EMBL" id="VDL35113.1"/>
    </source>
</evidence>
<dbReference type="PROSITE" id="PS50222">
    <property type="entry name" value="EF_HAND_2"/>
    <property type="match status" value="2"/>
</dbReference>
<dbReference type="WBParaSite" id="HDID_0000356501-mRNA-1">
    <property type="protein sequence ID" value="HDID_0000356501-mRNA-1"/>
    <property type="gene ID" value="HDID_0000356501"/>
</dbReference>
<dbReference type="InterPro" id="IPR002048">
    <property type="entry name" value="EF_hand_dom"/>
</dbReference>
<feature type="domain" description="EF-hand" evidence="1">
    <location>
        <begin position="86"/>
        <end position="121"/>
    </location>
</feature>
<evidence type="ECO:0000313" key="4">
    <source>
        <dbReference type="Proteomes" id="UP000274504"/>
    </source>
</evidence>
<reference evidence="6" key="1">
    <citation type="submission" date="2017-02" db="UniProtKB">
        <authorList>
            <consortium name="WormBaseParasite"/>
        </authorList>
    </citation>
    <scope>IDENTIFICATION</scope>
</reference>
<dbReference type="InterPro" id="IPR050230">
    <property type="entry name" value="CALM/Myosin/TropC-like"/>
</dbReference>
<dbReference type="GO" id="GO:0005509">
    <property type="term" value="F:calcium ion binding"/>
    <property type="evidence" value="ECO:0007669"/>
    <property type="project" value="InterPro"/>
</dbReference>
<dbReference type="PANTHER" id="PTHR23048">
    <property type="entry name" value="MYOSIN LIGHT CHAIN 1, 3"/>
    <property type="match status" value="1"/>
</dbReference>
<sequence>MKLENYVTPERLVEYREVFDSFDPERKGKIPCENLLTALRKLALMPANCEFEELLRSVDTNNNISSEGVSYEQFCQIASKKEKGVYNEQDILNAFSLIDSEGRGYVTTDELKQLLCNRGDKLSEGEISALIRTAKATGSGQIDYKTFVNRMMSRN</sequence>
<gene>
    <name evidence="2" type="ORF">HDID_LOCUS3563</name>
    <name evidence="3" type="ORF">WMSIL1_LOCUS9596</name>
</gene>
<proteinExistence type="predicted"/>
<evidence type="ECO:0000313" key="6">
    <source>
        <dbReference type="WBParaSite" id="HDID_0000356501-mRNA-1"/>
    </source>
</evidence>
<dbReference type="CDD" id="cd00051">
    <property type="entry name" value="EFh"/>
    <property type="match status" value="1"/>
</dbReference>
<reference evidence="2 4" key="2">
    <citation type="submission" date="2018-11" db="EMBL/GenBank/DDBJ databases">
        <authorList>
            <consortium name="Pathogen Informatics"/>
        </authorList>
    </citation>
    <scope>NUCLEOTIDE SEQUENCE [LARGE SCALE GENOMIC DNA]</scope>
</reference>
<dbReference type="OrthoDB" id="26525at2759"/>
<feature type="domain" description="EF-hand" evidence="1">
    <location>
        <begin position="10"/>
        <end position="45"/>
    </location>
</feature>
<accession>A0A0R3SFF3</accession>
<dbReference type="Pfam" id="PF13499">
    <property type="entry name" value="EF-hand_7"/>
    <property type="match status" value="1"/>
</dbReference>
<keyword evidence="5" id="KW-1185">Reference proteome</keyword>
<reference evidence="3 5" key="3">
    <citation type="submission" date="2019-07" db="EMBL/GenBank/DDBJ databases">
        <authorList>
            <person name="Jastrzebski P J."/>
            <person name="Paukszto L."/>
            <person name="Jastrzebski P J."/>
        </authorList>
    </citation>
    <scope>NUCLEOTIDE SEQUENCE [LARGE SCALE GENOMIC DNA]</scope>
    <source>
        <strain evidence="3 5">WMS-il1</strain>
    </source>
</reference>